<dbReference type="EC" id="3.1.1.29" evidence="1"/>
<dbReference type="SUPFAM" id="SSF102462">
    <property type="entry name" value="Peptidyl-tRNA hydrolase II"/>
    <property type="match status" value="1"/>
</dbReference>
<sequence length="129" mass="14596">MSNTVVQYVLLRSDLLKELGWSIGALVAQACHASTAVLHLHKDDDVTIQYLNDLDNMHKVVLEVPNEESLKKLSVKLQENSIAHKLWIEQPENIPTCLALKPYPKDEVKKFVGKFKLYKATLAGKETKE</sequence>
<dbReference type="KEGG" id="pxy:105385185"/>
<dbReference type="AlphaFoldDB" id="A0A8S4F344"/>
<dbReference type="PANTHER" id="PTHR46194:SF1">
    <property type="entry name" value="PEPTIDYL-TRNA HYDROLASE PTRHD1-RELATED"/>
    <property type="match status" value="1"/>
</dbReference>
<evidence type="ECO:0000256" key="3">
    <source>
        <dbReference type="ARBA" id="ARBA00048707"/>
    </source>
</evidence>
<dbReference type="InterPro" id="IPR042237">
    <property type="entry name" value="PTRHD1"/>
</dbReference>
<dbReference type="InterPro" id="IPR023476">
    <property type="entry name" value="Pep_tRNA_hydro_II_dom_sf"/>
</dbReference>
<dbReference type="Pfam" id="PF01981">
    <property type="entry name" value="PTH2"/>
    <property type="match status" value="1"/>
</dbReference>
<dbReference type="CDD" id="cd02429">
    <property type="entry name" value="PTH2_like"/>
    <property type="match status" value="1"/>
</dbReference>
<dbReference type="OrthoDB" id="201213at2759"/>
<dbReference type="InterPro" id="IPR002833">
    <property type="entry name" value="PTH2"/>
</dbReference>
<organism evidence="4 5">
    <name type="scientific">Plutella xylostella</name>
    <name type="common">Diamondback moth</name>
    <name type="synonym">Plutella maculipennis</name>
    <dbReference type="NCBI Taxonomy" id="51655"/>
    <lineage>
        <taxon>Eukaryota</taxon>
        <taxon>Metazoa</taxon>
        <taxon>Ecdysozoa</taxon>
        <taxon>Arthropoda</taxon>
        <taxon>Hexapoda</taxon>
        <taxon>Insecta</taxon>
        <taxon>Pterygota</taxon>
        <taxon>Neoptera</taxon>
        <taxon>Endopterygota</taxon>
        <taxon>Lepidoptera</taxon>
        <taxon>Glossata</taxon>
        <taxon>Ditrysia</taxon>
        <taxon>Yponomeutoidea</taxon>
        <taxon>Plutellidae</taxon>
        <taxon>Plutella</taxon>
    </lineage>
</organism>
<keyword evidence="2" id="KW-0378">Hydrolase</keyword>
<evidence type="ECO:0000256" key="2">
    <source>
        <dbReference type="ARBA" id="ARBA00022801"/>
    </source>
</evidence>
<dbReference type="Proteomes" id="UP000653454">
    <property type="component" value="Unassembled WGS sequence"/>
</dbReference>
<keyword evidence="5" id="KW-1185">Reference proteome</keyword>
<name>A0A8S4F344_PLUXY</name>
<dbReference type="Gene3D" id="3.40.1490.10">
    <property type="entry name" value="Bit1"/>
    <property type="match status" value="1"/>
</dbReference>
<evidence type="ECO:0000256" key="1">
    <source>
        <dbReference type="ARBA" id="ARBA00013260"/>
    </source>
</evidence>
<dbReference type="PANTHER" id="PTHR46194">
    <property type="entry name" value="PEPTIDYL-TRNA HYDROLASE PTRHD1-RELATED"/>
    <property type="match status" value="1"/>
</dbReference>
<dbReference type="GO" id="GO:0004045">
    <property type="term" value="F:peptidyl-tRNA hydrolase activity"/>
    <property type="evidence" value="ECO:0007669"/>
    <property type="project" value="UniProtKB-EC"/>
</dbReference>
<proteinExistence type="predicted"/>
<evidence type="ECO:0000313" key="4">
    <source>
        <dbReference type="EMBL" id="CAG9122629.1"/>
    </source>
</evidence>
<gene>
    <name evidence="4" type="ORF">PLXY2_LOCUS7728</name>
</gene>
<comment type="caution">
    <text evidence="4">The sequence shown here is derived from an EMBL/GenBank/DDBJ whole genome shotgun (WGS) entry which is preliminary data.</text>
</comment>
<accession>A0A8S4F344</accession>
<reference evidence="4" key="1">
    <citation type="submission" date="2020-11" db="EMBL/GenBank/DDBJ databases">
        <authorList>
            <person name="Whiteford S."/>
        </authorList>
    </citation>
    <scope>NUCLEOTIDE SEQUENCE</scope>
</reference>
<evidence type="ECO:0000313" key="5">
    <source>
        <dbReference type="Proteomes" id="UP000653454"/>
    </source>
</evidence>
<protein>
    <recommendedName>
        <fullName evidence="1">peptidyl-tRNA hydrolase</fullName>
        <ecNumber evidence="1">3.1.1.29</ecNumber>
    </recommendedName>
</protein>
<comment type="catalytic activity">
    <reaction evidence="3">
        <text>an N-acyl-L-alpha-aminoacyl-tRNA + H2O = an N-acyl-L-amino acid + a tRNA + H(+)</text>
        <dbReference type="Rhea" id="RHEA:54448"/>
        <dbReference type="Rhea" id="RHEA-COMP:10123"/>
        <dbReference type="Rhea" id="RHEA-COMP:13883"/>
        <dbReference type="ChEBI" id="CHEBI:15377"/>
        <dbReference type="ChEBI" id="CHEBI:15378"/>
        <dbReference type="ChEBI" id="CHEBI:59874"/>
        <dbReference type="ChEBI" id="CHEBI:78442"/>
        <dbReference type="ChEBI" id="CHEBI:138191"/>
        <dbReference type="EC" id="3.1.1.29"/>
    </reaction>
</comment>
<dbReference type="EMBL" id="CAJHNJ030000027">
    <property type="protein sequence ID" value="CAG9122629.1"/>
    <property type="molecule type" value="Genomic_DNA"/>
</dbReference>